<feature type="domain" description="Response regulatory" evidence="20">
    <location>
        <begin position="543"/>
        <end position="657"/>
    </location>
</feature>
<dbReference type="EMBL" id="FUZI01000006">
    <property type="protein sequence ID" value="SKC33547.1"/>
    <property type="molecule type" value="Genomic_DNA"/>
</dbReference>
<dbReference type="InterPro" id="IPR013656">
    <property type="entry name" value="PAS_4"/>
</dbReference>
<dbReference type="CDD" id="cd00130">
    <property type="entry name" value="PAS"/>
    <property type="match status" value="1"/>
</dbReference>
<dbReference type="FunFam" id="3.30.565.10:FF:000010">
    <property type="entry name" value="Sensor histidine kinase RcsC"/>
    <property type="match status" value="1"/>
</dbReference>
<organism evidence="24 25">
    <name type="scientific">Photobacterium piscicola</name>
    <dbReference type="NCBI Taxonomy" id="1378299"/>
    <lineage>
        <taxon>Bacteria</taxon>
        <taxon>Pseudomonadati</taxon>
        <taxon>Pseudomonadota</taxon>
        <taxon>Gammaproteobacteria</taxon>
        <taxon>Vibrionales</taxon>
        <taxon>Vibrionaceae</taxon>
        <taxon>Photobacterium</taxon>
    </lineage>
</organism>
<evidence type="ECO:0000256" key="4">
    <source>
        <dbReference type="ARBA" id="ARBA00022519"/>
    </source>
</evidence>
<evidence type="ECO:0000256" key="18">
    <source>
        <dbReference type="SAM" id="Phobius"/>
    </source>
</evidence>
<reference evidence="24 25" key="1">
    <citation type="submission" date="2017-02" db="EMBL/GenBank/DDBJ databases">
        <authorList>
            <person name="Peterson S.W."/>
        </authorList>
    </citation>
    <scope>NUCLEOTIDE SEQUENCE [LARGE SCALE GENOMIC DNA]</scope>
    <source>
        <strain evidence="25">type strain: NCCB 100098</strain>
    </source>
</reference>
<evidence type="ECO:0000256" key="3">
    <source>
        <dbReference type="ARBA" id="ARBA00022475"/>
    </source>
</evidence>
<dbReference type="InterPro" id="IPR040642">
    <property type="entry name" value="HKR_ArcB_TM"/>
</dbReference>
<dbReference type="InterPro" id="IPR036890">
    <property type="entry name" value="HATPase_C_sf"/>
</dbReference>
<dbReference type="InterPro" id="IPR000014">
    <property type="entry name" value="PAS"/>
</dbReference>
<keyword evidence="3 13" id="KW-1003">Cell membrane</keyword>
<evidence type="ECO:0000259" key="23">
    <source>
        <dbReference type="PROSITE" id="PS50894"/>
    </source>
</evidence>
<evidence type="ECO:0000256" key="16">
    <source>
        <dbReference type="PROSITE-ProRule" id="PRU00169"/>
    </source>
</evidence>
<keyword evidence="7 18" id="KW-0812">Transmembrane</keyword>
<dbReference type="SUPFAM" id="SSF55874">
    <property type="entry name" value="ATPase domain of HSP90 chaperone/DNA topoisomerase II/histidine kinase"/>
    <property type="match status" value="1"/>
</dbReference>
<name>A0A1T5I381_9GAMM</name>
<evidence type="ECO:0000256" key="11">
    <source>
        <dbReference type="ARBA" id="ARBA00023012"/>
    </source>
</evidence>
<dbReference type="PROSITE" id="PS50113">
    <property type="entry name" value="PAC"/>
    <property type="match status" value="1"/>
</dbReference>
<keyword evidence="4 13" id="KW-0997">Cell inner membrane</keyword>
<dbReference type="PANTHER" id="PTHR43047">
    <property type="entry name" value="TWO-COMPONENT HISTIDINE PROTEIN KINASE"/>
    <property type="match status" value="1"/>
</dbReference>
<dbReference type="SMART" id="SM00448">
    <property type="entry name" value="REC"/>
    <property type="match status" value="1"/>
</dbReference>
<feature type="modified residue" description="4-aspartylphosphate" evidence="14 16">
    <location>
        <position position="592"/>
    </location>
</feature>
<dbReference type="EC" id="2.7.13.3" evidence="13"/>
<dbReference type="Gene3D" id="1.10.287.130">
    <property type="match status" value="1"/>
</dbReference>
<evidence type="ECO:0000256" key="5">
    <source>
        <dbReference type="ARBA" id="ARBA00022553"/>
    </source>
</evidence>
<evidence type="ECO:0000256" key="12">
    <source>
        <dbReference type="ARBA" id="ARBA00023136"/>
    </source>
</evidence>
<dbReference type="CDD" id="cd17546">
    <property type="entry name" value="REC_hyHK_CKI1_RcsC-like"/>
    <property type="match status" value="1"/>
</dbReference>
<dbReference type="CDD" id="cd00088">
    <property type="entry name" value="HPT"/>
    <property type="match status" value="1"/>
</dbReference>
<comment type="catalytic activity">
    <reaction evidence="1 13">
        <text>ATP + protein L-histidine = ADP + protein N-phospho-L-histidine.</text>
        <dbReference type="EC" id="2.7.13.3"/>
    </reaction>
</comment>
<dbReference type="PROSITE" id="PS50894">
    <property type="entry name" value="HPT"/>
    <property type="match status" value="1"/>
</dbReference>
<evidence type="ECO:0000256" key="6">
    <source>
        <dbReference type="ARBA" id="ARBA00022679"/>
    </source>
</evidence>
<dbReference type="PANTHER" id="PTHR43047:SF64">
    <property type="entry name" value="HISTIDINE KINASE CONTAINING CHEY-HOMOLOGOUS RECEIVER DOMAIN AND PAS DOMAIN-RELATED"/>
    <property type="match status" value="1"/>
</dbReference>
<dbReference type="Gene3D" id="3.30.450.20">
    <property type="entry name" value="PAS domain"/>
    <property type="match status" value="1"/>
</dbReference>
<dbReference type="Proteomes" id="UP000189966">
    <property type="component" value="Unassembled WGS sequence"/>
</dbReference>
<keyword evidence="13" id="KW-0805">Transcription regulation</keyword>
<dbReference type="GO" id="GO:0005886">
    <property type="term" value="C:plasma membrane"/>
    <property type="evidence" value="ECO:0007669"/>
    <property type="project" value="UniProtKB-SubCell"/>
</dbReference>
<dbReference type="NCBIfam" id="TIGR00229">
    <property type="entry name" value="sensory_box"/>
    <property type="match status" value="1"/>
</dbReference>
<dbReference type="InterPro" id="IPR008207">
    <property type="entry name" value="Sig_transdc_His_kin_Hpt_dom"/>
</dbReference>
<evidence type="ECO:0000256" key="17">
    <source>
        <dbReference type="SAM" id="Coils"/>
    </source>
</evidence>
<dbReference type="PROSITE" id="PS50109">
    <property type="entry name" value="HIS_KIN"/>
    <property type="match status" value="1"/>
</dbReference>
<keyword evidence="6 13" id="KW-0808">Transferase</keyword>
<feature type="domain" description="Histidine kinase" evidence="19">
    <location>
        <begin position="301"/>
        <end position="522"/>
    </location>
</feature>
<dbReference type="Pfam" id="PF00512">
    <property type="entry name" value="HisKA"/>
    <property type="match status" value="1"/>
</dbReference>
<dbReference type="Pfam" id="PF18415">
    <property type="entry name" value="HKR_ArcB_TM"/>
    <property type="match status" value="1"/>
</dbReference>
<dbReference type="PROSITE" id="PS50110">
    <property type="entry name" value="RESPONSE_REGULATORY"/>
    <property type="match status" value="1"/>
</dbReference>
<evidence type="ECO:0000256" key="7">
    <source>
        <dbReference type="ARBA" id="ARBA00022692"/>
    </source>
</evidence>
<feature type="modified residue" description="Phosphohistidine; by autocatalysis" evidence="14">
    <location>
        <position position="304"/>
    </location>
</feature>
<dbReference type="SUPFAM" id="SSF55785">
    <property type="entry name" value="PYP-like sensor domain (PAS domain)"/>
    <property type="match status" value="1"/>
</dbReference>
<dbReference type="InterPro" id="IPR004358">
    <property type="entry name" value="Sig_transdc_His_kin-like_C"/>
</dbReference>
<dbReference type="InterPro" id="IPR003661">
    <property type="entry name" value="HisK_dim/P_dom"/>
</dbReference>
<dbReference type="InterPro" id="IPR035965">
    <property type="entry name" value="PAS-like_dom_sf"/>
</dbReference>
<dbReference type="Pfam" id="PF00072">
    <property type="entry name" value="Response_reg"/>
    <property type="match status" value="1"/>
</dbReference>
<dbReference type="InterPro" id="IPR000700">
    <property type="entry name" value="PAS-assoc_C"/>
</dbReference>
<evidence type="ECO:0000256" key="2">
    <source>
        <dbReference type="ARBA" id="ARBA00004429"/>
    </source>
</evidence>
<comment type="PTM">
    <text evidence="14">Activation requires a sequential transfer of a phosphate group from a His in the primary transmitter domain, to an Asp in the receiver domain and to a His in the secondary transmitter domain.</text>
</comment>
<dbReference type="InterPro" id="IPR036097">
    <property type="entry name" value="HisK_dim/P_sf"/>
</dbReference>
<dbReference type="Gene3D" id="3.40.50.2300">
    <property type="match status" value="1"/>
</dbReference>
<evidence type="ECO:0000256" key="13">
    <source>
        <dbReference type="PIRNR" id="PIRNR003182"/>
    </source>
</evidence>
<evidence type="ECO:0000256" key="14">
    <source>
        <dbReference type="PIRSR" id="PIRSR003182-50"/>
    </source>
</evidence>
<dbReference type="Pfam" id="PF01627">
    <property type="entry name" value="Hpt"/>
    <property type="match status" value="1"/>
</dbReference>
<evidence type="ECO:0000313" key="24">
    <source>
        <dbReference type="EMBL" id="SKC33547.1"/>
    </source>
</evidence>
<feature type="modified residue" description="Phosphohistidine" evidence="14 15">
    <location>
        <position position="738"/>
    </location>
</feature>
<keyword evidence="5 14" id="KW-0597">Phosphoprotein</keyword>
<keyword evidence="8 13" id="KW-0418">Kinase</keyword>
<dbReference type="InterPro" id="IPR011006">
    <property type="entry name" value="CheY-like_superfamily"/>
</dbReference>
<evidence type="ECO:0000259" key="19">
    <source>
        <dbReference type="PROSITE" id="PS50109"/>
    </source>
</evidence>
<feature type="coiled-coil region" evidence="17">
    <location>
        <begin position="89"/>
        <end position="154"/>
    </location>
</feature>
<sequence length="796" mass="90209">MVARLFFYWYSLMKQVKILAQFYVDLLVKLGIFRFSLLLAAALVALALVVQISVTLLLQGTMREVEIIRSVTFGLFITPWAVYFLSVVVDQLEDSRQRLSQLVTKLEQMRARDMELNQQLQANISQLNSEIEEREKAEEAREEAMQDLENEVYQRENAQLAVAEKSALLKSFLDASPDLIYYRNEQNQFSGCNRAMAELVGKSEKELVGLTPWDVYPAEVAKRILKTDQELFDDNTAMTDEQWLDYPNGRKALFELRKVPLYDRNGKRLGLMGFGRDITERKKYENAQEKASSDKTAFISTISHELRTPLNGIVGLSRMLLETKLTDEQRGYLRTVHVSAITLGNIFNDIIDLDKSDRRRLELLPQPLDFYEFIDEIGNISQLMAEQKGLRFDLECLTQLPKNIKVDSTRLRQVLWNLIGNATKFTKQGGVVLSVSSEIHEHDANIIFEVEDSGIGIPKAEIDNIFAMYYQVQQGDDNLHAVGTGIGLAVSRQLIQLMGGDIYVDSELGAGSTFTVKIKVPLIETVVEEHVVNEVRPEMTGLSIFMVEDIELNIVVAKSLLERLGHEVTVAMRGDQALAMFKPEDYDLVLLDIQLPDMTGFDIAQKLRQQYQDLPALVALTANVVNDKTEYLAKGMDEVLNKPLSVKAITHVIENLVLSCSHEIDENDDSLDSSNTAQTNMIDTLLDLEMLTSYVEIVGTEPVYTSIAMFEKMMPDYLAILDSNMTAKDQDGIKFEAHKIKGAAGSIGLKHIQQVAQMAQSPELPAWWENINDWVDEIKYSYQDDINVLKTWLKQQ</sequence>
<dbReference type="SMART" id="SM00387">
    <property type="entry name" value="HATPase_c"/>
    <property type="match status" value="1"/>
</dbReference>
<dbReference type="PIRSF" id="PIRSF003182">
    <property type="entry name" value="ArcB"/>
    <property type="match status" value="1"/>
</dbReference>
<dbReference type="SUPFAM" id="SSF47226">
    <property type="entry name" value="Histidine-containing phosphotransfer domain, HPT domain"/>
    <property type="match status" value="1"/>
</dbReference>
<keyword evidence="17" id="KW-0175">Coiled coil</keyword>
<dbReference type="InterPro" id="IPR027460">
    <property type="entry name" value="ArcB_TM_sf"/>
</dbReference>
<proteinExistence type="predicted"/>
<feature type="domain" description="PAS" evidence="21">
    <location>
        <begin position="165"/>
        <end position="235"/>
    </location>
</feature>
<keyword evidence="13" id="KW-0547">Nucleotide-binding</keyword>
<keyword evidence="13" id="KW-0804">Transcription</keyword>
<dbReference type="SMART" id="SM00388">
    <property type="entry name" value="HisKA"/>
    <property type="match status" value="1"/>
</dbReference>
<dbReference type="InterPro" id="IPR003594">
    <property type="entry name" value="HATPase_dom"/>
</dbReference>
<evidence type="ECO:0000256" key="9">
    <source>
        <dbReference type="ARBA" id="ARBA00022840"/>
    </source>
</evidence>
<accession>A0A1T5I381</accession>
<dbReference type="PRINTS" id="PR00344">
    <property type="entry name" value="BCTRLSENSOR"/>
</dbReference>
<evidence type="ECO:0000256" key="8">
    <source>
        <dbReference type="ARBA" id="ARBA00022777"/>
    </source>
</evidence>
<keyword evidence="10 18" id="KW-1133">Transmembrane helix</keyword>
<dbReference type="Pfam" id="PF08448">
    <property type="entry name" value="PAS_4"/>
    <property type="match status" value="1"/>
</dbReference>
<dbReference type="CDD" id="cd00082">
    <property type="entry name" value="HisKA"/>
    <property type="match status" value="1"/>
</dbReference>
<dbReference type="InterPro" id="IPR036641">
    <property type="entry name" value="HPT_dom_sf"/>
</dbReference>
<dbReference type="GO" id="GO:0000155">
    <property type="term" value="F:phosphorelay sensor kinase activity"/>
    <property type="evidence" value="ECO:0007669"/>
    <property type="project" value="UniProtKB-UniRule"/>
</dbReference>
<feature type="transmembrane region" description="Helical" evidence="18">
    <location>
        <begin position="32"/>
        <end position="58"/>
    </location>
</feature>
<dbReference type="SUPFAM" id="SSF47384">
    <property type="entry name" value="Homodimeric domain of signal transducing histidine kinase"/>
    <property type="match status" value="1"/>
</dbReference>
<dbReference type="Gene3D" id="1.20.120.160">
    <property type="entry name" value="HPT domain"/>
    <property type="match status" value="1"/>
</dbReference>
<comment type="subcellular location">
    <subcellularLocation>
        <location evidence="2 13">Cell inner membrane</location>
        <topology evidence="2 13">Multi-pass membrane protein</topology>
    </subcellularLocation>
</comment>
<dbReference type="SUPFAM" id="SSF52172">
    <property type="entry name" value="CheY-like"/>
    <property type="match status" value="1"/>
</dbReference>
<dbReference type="Pfam" id="PF02518">
    <property type="entry name" value="HATPase_c"/>
    <property type="match status" value="1"/>
</dbReference>
<feature type="transmembrane region" description="Helical" evidence="18">
    <location>
        <begin position="70"/>
        <end position="89"/>
    </location>
</feature>
<dbReference type="Gene3D" id="1.10.287.970">
    <property type="entry name" value="His Kinase A (phosphoacceptor) domain"/>
    <property type="match status" value="1"/>
</dbReference>
<keyword evidence="9 13" id="KW-0067">ATP-binding</keyword>
<evidence type="ECO:0000259" key="20">
    <source>
        <dbReference type="PROSITE" id="PS50110"/>
    </source>
</evidence>
<dbReference type="InterPro" id="IPR005467">
    <property type="entry name" value="His_kinase_dom"/>
</dbReference>
<dbReference type="CDD" id="cd16922">
    <property type="entry name" value="HATPase_EvgS-ArcB-TorS-like"/>
    <property type="match status" value="1"/>
</dbReference>
<keyword evidence="12 13" id="KW-0472">Membrane</keyword>
<gene>
    <name evidence="24" type="primary">arcB_2</name>
    <name evidence="24" type="ORF">CZ809_03140</name>
</gene>
<feature type="domain" description="HPt" evidence="23">
    <location>
        <begin position="699"/>
        <end position="792"/>
    </location>
</feature>
<dbReference type="SMART" id="SM00073">
    <property type="entry name" value="HPT"/>
    <property type="match status" value="1"/>
</dbReference>
<dbReference type="InterPro" id="IPR014409">
    <property type="entry name" value="Sig_transdc_His_kin_hyb_ArcB"/>
</dbReference>
<keyword evidence="11 13" id="KW-0902">Two-component regulatory system</keyword>
<dbReference type="SMART" id="SM00091">
    <property type="entry name" value="PAS"/>
    <property type="match status" value="1"/>
</dbReference>
<dbReference type="NCBIfam" id="NF008302">
    <property type="entry name" value="PRK11091.1"/>
    <property type="match status" value="1"/>
</dbReference>
<evidence type="ECO:0000259" key="21">
    <source>
        <dbReference type="PROSITE" id="PS50112"/>
    </source>
</evidence>
<feature type="domain" description="PAC" evidence="22">
    <location>
        <begin position="238"/>
        <end position="290"/>
    </location>
</feature>
<dbReference type="Gene3D" id="3.30.565.10">
    <property type="entry name" value="Histidine kinase-like ATPase, C-terminal domain"/>
    <property type="match status" value="1"/>
</dbReference>
<dbReference type="GO" id="GO:0005524">
    <property type="term" value="F:ATP binding"/>
    <property type="evidence" value="ECO:0007669"/>
    <property type="project" value="UniProtKB-UniRule"/>
</dbReference>
<evidence type="ECO:0000256" key="10">
    <source>
        <dbReference type="ARBA" id="ARBA00022989"/>
    </source>
</evidence>
<dbReference type="PROSITE" id="PS50112">
    <property type="entry name" value="PAS"/>
    <property type="match status" value="1"/>
</dbReference>
<evidence type="ECO:0000256" key="15">
    <source>
        <dbReference type="PROSITE-ProRule" id="PRU00110"/>
    </source>
</evidence>
<evidence type="ECO:0000259" key="22">
    <source>
        <dbReference type="PROSITE" id="PS50113"/>
    </source>
</evidence>
<evidence type="ECO:0000256" key="1">
    <source>
        <dbReference type="ARBA" id="ARBA00000085"/>
    </source>
</evidence>
<dbReference type="InterPro" id="IPR001789">
    <property type="entry name" value="Sig_transdc_resp-reg_receiver"/>
</dbReference>
<protein>
    <recommendedName>
        <fullName evidence="13">Aerobic respiration control sensor protein</fullName>
        <ecNumber evidence="13">2.7.13.3</ecNumber>
    </recommendedName>
</protein>
<evidence type="ECO:0000313" key="25">
    <source>
        <dbReference type="Proteomes" id="UP000189966"/>
    </source>
</evidence>
<dbReference type="AlphaFoldDB" id="A0A1T5I381"/>